<keyword evidence="1" id="KW-0812">Transmembrane</keyword>
<keyword evidence="1" id="KW-1133">Transmembrane helix</keyword>
<feature type="transmembrane region" description="Helical" evidence="1">
    <location>
        <begin position="63"/>
        <end position="82"/>
    </location>
</feature>
<evidence type="ECO:0008006" key="4">
    <source>
        <dbReference type="Google" id="ProtNLM"/>
    </source>
</evidence>
<keyword evidence="1" id="KW-0472">Membrane</keyword>
<keyword evidence="3" id="KW-1185">Reference proteome</keyword>
<gene>
    <name evidence="2" type="ORF">HED64_16980</name>
</gene>
<comment type="caution">
    <text evidence="2">The sequence shown here is derived from an EMBL/GenBank/DDBJ whole genome shotgun (WGS) entry which is preliminary data.</text>
</comment>
<name>A0ABX1G7Z9_9MICC</name>
<evidence type="ECO:0000313" key="3">
    <source>
        <dbReference type="Proteomes" id="UP000746595"/>
    </source>
</evidence>
<feature type="transmembrane region" description="Helical" evidence="1">
    <location>
        <begin position="94"/>
        <end position="112"/>
    </location>
</feature>
<dbReference type="EMBL" id="JAAWVT010000010">
    <property type="protein sequence ID" value="NKG22393.1"/>
    <property type="molecule type" value="Genomic_DNA"/>
</dbReference>
<proteinExistence type="predicted"/>
<sequence length="147" mass="15986">MSEQGGPSLPVTQPRIAQHIDMVEDLNNRLTYQSNLGVVLVATTKDKIDNVLHRMLPKYRTQYAWQGPLGIMLTLILTMITAEFRPFLGVSAEALNGACGIATIAVGVYTGFKLAGKCKSVTQDDIVDAIVQTHDARDPNLISGDMD</sequence>
<organism evidence="2 3">
    <name type="scientific">Paeniglutamicibacter terrestris</name>
    <dbReference type="NCBI Taxonomy" id="2723403"/>
    <lineage>
        <taxon>Bacteria</taxon>
        <taxon>Bacillati</taxon>
        <taxon>Actinomycetota</taxon>
        <taxon>Actinomycetes</taxon>
        <taxon>Micrococcales</taxon>
        <taxon>Micrococcaceae</taxon>
        <taxon>Paeniglutamicibacter</taxon>
    </lineage>
</organism>
<reference evidence="2 3" key="1">
    <citation type="submission" date="2020-04" db="EMBL/GenBank/DDBJ databases">
        <title>Paeniglutamicibacter sp. ANT13_2, a novel actinomycete isolated from sediment in Antarctica.</title>
        <authorList>
            <person name="Sakdapetsiri C."/>
            <person name="Pinyakong O."/>
        </authorList>
    </citation>
    <scope>NUCLEOTIDE SEQUENCE [LARGE SCALE GENOMIC DNA]</scope>
    <source>
        <strain evidence="2 3">ANT13_2</strain>
    </source>
</reference>
<dbReference type="RefSeq" id="WP_168153159.1">
    <property type="nucleotide sequence ID" value="NZ_JAAWVT010000010.1"/>
</dbReference>
<protein>
    <recommendedName>
        <fullName evidence="4">Phage holin family protein</fullName>
    </recommendedName>
</protein>
<dbReference type="Proteomes" id="UP000746595">
    <property type="component" value="Unassembled WGS sequence"/>
</dbReference>
<evidence type="ECO:0000256" key="1">
    <source>
        <dbReference type="SAM" id="Phobius"/>
    </source>
</evidence>
<evidence type="ECO:0000313" key="2">
    <source>
        <dbReference type="EMBL" id="NKG22393.1"/>
    </source>
</evidence>
<accession>A0ABX1G7Z9</accession>